<dbReference type="Proteomes" id="UP000248706">
    <property type="component" value="Unassembled WGS sequence"/>
</dbReference>
<dbReference type="EMBL" id="MCIF01000002">
    <property type="protein sequence ID" value="RAQ95525.1"/>
    <property type="molecule type" value="Genomic_DNA"/>
</dbReference>
<sequence length="71" mass="7883">MFSADASYFQSLSLFLCQREDLFGSRCPRQLTRNCLVARRARRTPSTMSGVSSLQQAINGSHSGSQRLISV</sequence>
<organism evidence="2 3">
    <name type="scientific">Thermogemmatispora tikiterensis</name>
    <dbReference type="NCBI Taxonomy" id="1825093"/>
    <lineage>
        <taxon>Bacteria</taxon>
        <taxon>Bacillati</taxon>
        <taxon>Chloroflexota</taxon>
        <taxon>Ktedonobacteria</taxon>
        <taxon>Thermogemmatisporales</taxon>
        <taxon>Thermogemmatisporaceae</taxon>
        <taxon>Thermogemmatispora</taxon>
    </lineage>
</organism>
<reference evidence="2 3" key="1">
    <citation type="submission" date="2016-08" db="EMBL/GenBank/DDBJ databases">
        <title>Analysis of Carbohydrate Active Enzymes in Thermogemmatispora T81 Reveals Carbohydrate Degradation Ability.</title>
        <authorList>
            <person name="Tomazini A."/>
            <person name="Lal S."/>
            <person name="Stott M."/>
            <person name="Henrissat B."/>
            <person name="Polikarpov I."/>
            <person name="Sparling R."/>
            <person name="Levin D.B."/>
        </authorList>
    </citation>
    <scope>NUCLEOTIDE SEQUENCE [LARGE SCALE GENOMIC DNA]</scope>
    <source>
        <strain evidence="2 3">T81</strain>
    </source>
</reference>
<evidence type="ECO:0000313" key="2">
    <source>
        <dbReference type="EMBL" id="RAQ95525.1"/>
    </source>
</evidence>
<proteinExistence type="predicted"/>
<accession>A0A328VN14</accession>
<feature type="region of interest" description="Disordered" evidence="1">
    <location>
        <begin position="47"/>
        <end position="71"/>
    </location>
</feature>
<dbReference type="AlphaFoldDB" id="A0A328VN14"/>
<keyword evidence="3" id="KW-1185">Reference proteome</keyword>
<protein>
    <submittedName>
        <fullName evidence="2">Uncharacterized protein</fullName>
    </submittedName>
</protein>
<comment type="caution">
    <text evidence="2">The sequence shown here is derived from an EMBL/GenBank/DDBJ whole genome shotgun (WGS) entry which is preliminary data.</text>
</comment>
<name>A0A328VN14_9CHLR</name>
<evidence type="ECO:0000313" key="3">
    <source>
        <dbReference type="Proteomes" id="UP000248706"/>
    </source>
</evidence>
<evidence type="ECO:0000256" key="1">
    <source>
        <dbReference type="SAM" id="MobiDB-lite"/>
    </source>
</evidence>
<gene>
    <name evidence="2" type="ORF">A4R35_08255</name>
</gene>